<evidence type="ECO:0000256" key="10">
    <source>
        <dbReference type="ARBA" id="ARBA00023014"/>
    </source>
</evidence>
<organism evidence="15 16">
    <name type="scientific">Sitophilus oryzae</name>
    <name type="common">Rice weevil</name>
    <name type="synonym">Curculio oryzae</name>
    <dbReference type="NCBI Taxonomy" id="7048"/>
    <lineage>
        <taxon>Eukaryota</taxon>
        <taxon>Metazoa</taxon>
        <taxon>Ecdysozoa</taxon>
        <taxon>Arthropoda</taxon>
        <taxon>Hexapoda</taxon>
        <taxon>Insecta</taxon>
        <taxon>Pterygota</taxon>
        <taxon>Neoptera</taxon>
        <taxon>Endopterygota</taxon>
        <taxon>Coleoptera</taxon>
        <taxon>Polyphaga</taxon>
        <taxon>Cucujiformia</taxon>
        <taxon>Curculionidae</taxon>
        <taxon>Dryophthorinae</taxon>
        <taxon>Sitophilus</taxon>
    </lineage>
</organism>
<dbReference type="FunCoup" id="A0A6J2YM16">
    <property type="interactions" value="1626"/>
</dbReference>
<keyword evidence="11" id="KW-0413">Isomerase</keyword>
<dbReference type="InterPro" id="IPR013020">
    <property type="entry name" value="Rad3/Chl1-like"/>
</dbReference>
<evidence type="ECO:0000256" key="7">
    <source>
        <dbReference type="ARBA" id="ARBA00022806"/>
    </source>
</evidence>
<dbReference type="PANTHER" id="PTHR11472:SF41">
    <property type="entry name" value="ATP-DEPENDENT DNA HELICASE DDX11-RELATED"/>
    <property type="match status" value="1"/>
</dbReference>
<feature type="coiled-coil region" evidence="13">
    <location>
        <begin position="63"/>
        <end position="131"/>
    </location>
</feature>
<protein>
    <submittedName>
        <fullName evidence="16">ATP-dependent DNA helicase DDX11</fullName>
    </submittedName>
</protein>
<dbReference type="InterPro" id="IPR045028">
    <property type="entry name" value="DinG/Rad3-like"/>
</dbReference>
<dbReference type="Proteomes" id="UP000504635">
    <property type="component" value="Unplaced"/>
</dbReference>
<evidence type="ECO:0000256" key="4">
    <source>
        <dbReference type="ARBA" id="ARBA00022723"/>
    </source>
</evidence>
<dbReference type="GO" id="GO:0005634">
    <property type="term" value="C:nucleus"/>
    <property type="evidence" value="ECO:0007669"/>
    <property type="project" value="UniProtKB-SubCell"/>
</dbReference>
<dbReference type="GO" id="GO:0034085">
    <property type="term" value="P:establishment of sister chromatid cohesion"/>
    <property type="evidence" value="ECO:0007669"/>
    <property type="project" value="TreeGrafter"/>
</dbReference>
<keyword evidence="8" id="KW-0067">ATP-binding</keyword>
<dbReference type="Gene3D" id="3.40.50.300">
    <property type="entry name" value="P-loop containing nucleotide triphosphate hydrolases"/>
    <property type="match status" value="3"/>
</dbReference>
<dbReference type="InterPro" id="IPR006555">
    <property type="entry name" value="ATP-dep_Helicase_C"/>
</dbReference>
<dbReference type="InterPro" id="IPR014013">
    <property type="entry name" value="Helic_SF1/SF2_ATP-bd_DinG/Rad3"/>
</dbReference>
<evidence type="ECO:0000256" key="6">
    <source>
        <dbReference type="ARBA" id="ARBA00022801"/>
    </source>
</evidence>
<evidence type="ECO:0000256" key="5">
    <source>
        <dbReference type="ARBA" id="ARBA00022741"/>
    </source>
</evidence>
<evidence type="ECO:0000256" key="13">
    <source>
        <dbReference type="SAM" id="Coils"/>
    </source>
</evidence>
<dbReference type="InterPro" id="IPR010614">
    <property type="entry name" value="RAD3-like_helicase_DEAD"/>
</dbReference>
<evidence type="ECO:0000256" key="9">
    <source>
        <dbReference type="ARBA" id="ARBA00023004"/>
    </source>
</evidence>
<dbReference type="AlphaFoldDB" id="A0A6J2YM16"/>
<dbReference type="NCBIfam" id="TIGR00604">
    <property type="entry name" value="rad3"/>
    <property type="match status" value="1"/>
</dbReference>
<dbReference type="CDD" id="cd18788">
    <property type="entry name" value="SF2_C_XPD"/>
    <property type="match status" value="1"/>
</dbReference>
<proteinExistence type="inferred from homology"/>
<sequence length="849" mass="96952">MDNDFILKEPDEFPFPFPPYNIQLEFMQKLYFALENRKMGIFESPTGTGKSLSIICGAIKWLKDHEQREKDALSEQITSLELEKVELAKEEKDWFKAQSKEIIITQKLNHLKIEENKILAYKEKIDKIKAVNVENTRIKNPKPKIIKESVKLKLPVSDLAEEKAIDDEDILLEEKDPCDVKDESSDEEDENMKYHPTQIIIASRTHSQLSQFIGELKKSPFCKDLRVVSLASRQNYCINSNVKKLNNMNLINEKCIDMQKKQKSKTVLTDEGKSVKKQKTSNCQCPYYKQNTIEDLKHFTLSEIHDIEDLVQIGKEISACPYYSSRKAAEDAEIILVPYNTLLHKSTREANGINLKNNIVIIDEAHNLLEALAQMYGCEVSYSHLYYSLHQIKCYKERYNTMFSASTLRHLNQLIFVLNKLLSIFDKDVKEIATEIFTLENFVLSAGIEQYNFFNLIKFCKSSRITQKVRSYSIKYPIEAEMIKKPTKKSSGVKSFLASISKTPKPEKNEENPPEKLKIPIPNNPILPVVSLLDSLNYSQEDGRILVTRNSQKHLSKIQFLLLNPSSNFSDIVSQARSVIVAGGTMKPYAEFKDRLFINSGVSPDKIFEFSCDHIIPPENILPIAVTKGHNGEKLLFNFSNRMSLASSLKDILKETCQNVNGGIVVFFPSYTYENWVYDQVKNMNFGRPLFREPQNSGSVDEVLNKYSATIAKSTNALLFSVVGGKLSEGLNFSDNLGRCVIVVGLPYPNIMSPDLKEKMGYLDNKEGAGAGQKFYENLCMKAVNQCIGRSVRHKNDYATVLLLDERYSKVNVQKALPNWIQRSLKVCNFAETFVAINQFFKKKNKQAD</sequence>
<dbReference type="GO" id="GO:0005524">
    <property type="term" value="F:ATP binding"/>
    <property type="evidence" value="ECO:0007669"/>
    <property type="project" value="UniProtKB-KW"/>
</dbReference>
<evidence type="ECO:0000256" key="11">
    <source>
        <dbReference type="ARBA" id="ARBA00023235"/>
    </source>
</evidence>
<dbReference type="SMART" id="SM00488">
    <property type="entry name" value="DEXDc2"/>
    <property type="match status" value="1"/>
</dbReference>
<keyword evidence="10" id="KW-0411">Iron-sulfur</keyword>
<keyword evidence="15" id="KW-1185">Reference proteome</keyword>
<gene>
    <name evidence="16" type="primary">LOC115889267</name>
</gene>
<comment type="similarity">
    <text evidence="3">Belongs to the DEAD box helicase family. DEAH subfamily. DDX11/CHL1 sub-subfamily.</text>
</comment>
<evidence type="ECO:0000313" key="16">
    <source>
        <dbReference type="RefSeq" id="XP_030765068.1"/>
    </source>
</evidence>
<dbReference type="PANTHER" id="PTHR11472">
    <property type="entry name" value="DNA REPAIR DEAD HELICASE RAD3/XP-D SUBFAMILY MEMBER"/>
    <property type="match status" value="1"/>
</dbReference>
<dbReference type="InterPro" id="IPR027417">
    <property type="entry name" value="P-loop_NTPase"/>
</dbReference>
<comment type="subcellular location">
    <subcellularLocation>
        <location evidence="2">Nucleus</location>
    </subcellularLocation>
</comment>
<feature type="domain" description="Helicase ATP-binding" evidence="14">
    <location>
        <begin position="9"/>
        <end position="415"/>
    </location>
</feature>
<dbReference type="GO" id="GO:0046872">
    <property type="term" value="F:metal ion binding"/>
    <property type="evidence" value="ECO:0007669"/>
    <property type="project" value="UniProtKB-KW"/>
</dbReference>
<keyword evidence="6" id="KW-0378">Hydrolase</keyword>
<dbReference type="GO" id="GO:0006139">
    <property type="term" value="P:nucleobase-containing compound metabolic process"/>
    <property type="evidence" value="ECO:0007669"/>
    <property type="project" value="InterPro"/>
</dbReference>
<dbReference type="Pfam" id="PF13307">
    <property type="entry name" value="Helicase_C_2"/>
    <property type="match status" value="1"/>
</dbReference>
<evidence type="ECO:0000256" key="8">
    <source>
        <dbReference type="ARBA" id="ARBA00022840"/>
    </source>
</evidence>
<dbReference type="GO" id="GO:0016818">
    <property type="term" value="F:hydrolase activity, acting on acid anhydrides, in phosphorus-containing anhydrides"/>
    <property type="evidence" value="ECO:0007669"/>
    <property type="project" value="InterPro"/>
</dbReference>
<dbReference type="GO" id="GO:0051536">
    <property type="term" value="F:iron-sulfur cluster binding"/>
    <property type="evidence" value="ECO:0007669"/>
    <property type="project" value="UniProtKB-KW"/>
</dbReference>
<accession>A0A6J2YM16</accession>
<name>A0A6J2YM16_SITOR</name>
<dbReference type="GO" id="GO:0003678">
    <property type="term" value="F:DNA helicase activity"/>
    <property type="evidence" value="ECO:0007669"/>
    <property type="project" value="InterPro"/>
</dbReference>
<dbReference type="SMART" id="SM00487">
    <property type="entry name" value="DEXDc"/>
    <property type="match status" value="1"/>
</dbReference>
<keyword evidence="4" id="KW-0479">Metal-binding</keyword>
<comment type="cofactor">
    <cofactor evidence="1">
        <name>[4Fe-4S] cluster</name>
        <dbReference type="ChEBI" id="CHEBI:49883"/>
    </cofactor>
</comment>
<keyword evidence="13" id="KW-0175">Coiled coil</keyword>
<dbReference type="SMART" id="SM00491">
    <property type="entry name" value="HELICc2"/>
    <property type="match status" value="1"/>
</dbReference>
<keyword evidence="9" id="KW-0408">Iron</keyword>
<dbReference type="PROSITE" id="PS51193">
    <property type="entry name" value="HELICASE_ATP_BIND_2"/>
    <property type="match status" value="1"/>
</dbReference>
<dbReference type="KEGG" id="soy:115889267"/>
<dbReference type="GeneID" id="115889267"/>
<keyword evidence="12" id="KW-0539">Nucleus</keyword>
<evidence type="ECO:0000313" key="15">
    <source>
        <dbReference type="Proteomes" id="UP000504635"/>
    </source>
</evidence>
<evidence type="ECO:0000256" key="1">
    <source>
        <dbReference type="ARBA" id="ARBA00001966"/>
    </source>
</evidence>
<dbReference type="OrthoDB" id="267079at2759"/>
<keyword evidence="5" id="KW-0547">Nucleotide-binding</keyword>
<evidence type="ECO:0000256" key="2">
    <source>
        <dbReference type="ARBA" id="ARBA00004123"/>
    </source>
</evidence>
<dbReference type="Pfam" id="PF06733">
    <property type="entry name" value="DEAD_2"/>
    <property type="match status" value="1"/>
</dbReference>
<dbReference type="InterPro" id="IPR014001">
    <property type="entry name" value="Helicase_ATP-bd"/>
</dbReference>
<dbReference type="InterPro" id="IPR006554">
    <property type="entry name" value="Helicase-like_DEXD_c2"/>
</dbReference>
<evidence type="ECO:0000259" key="14">
    <source>
        <dbReference type="PROSITE" id="PS51193"/>
    </source>
</evidence>
<dbReference type="RefSeq" id="XP_030765068.1">
    <property type="nucleotide sequence ID" value="XM_030909208.1"/>
</dbReference>
<dbReference type="SUPFAM" id="SSF52540">
    <property type="entry name" value="P-loop containing nucleoside triphosphate hydrolases"/>
    <property type="match status" value="2"/>
</dbReference>
<reference evidence="16" key="1">
    <citation type="submission" date="2025-08" db="UniProtKB">
        <authorList>
            <consortium name="RefSeq"/>
        </authorList>
    </citation>
    <scope>IDENTIFICATION</scope>
    <source>
        <tissue evidence="16">Gonads</tissue>
    </source>
</reference>
<evidence type="ECO:0000256" key="3">
    <source>
        <dbReference type="ARBA" id="ARBA00008435"/>
    </source>
</evidence>
<keyword evidence="7 16" id="KW-0347">Helicase</keyword>
<dbReference type="InParanoid" id="A0A6J2YM16"/>
<dbReference type="GO" id="GO:0003677">
    <property type="term" value="F:DNA binding"/>
    <property type="evidence" value="ECO:0007669"/>
    <property type="project" value="InterPro"/>
</dbReference>
<evidence type="ECO:0000256" key="12">
    <source>
        <dbReference type="ARBA" id="ARBA00023242"/>
    </source>
</evidence>